<reference evidence="2 3" key="1">
    <citation type="submission" date="2018-12" db="EMBL/GenBank/DDBJ databases">
        <title>The Draft Genome Sequence of the Soil Bacterium Pedobacter tournemirensis R1.</title>
        <authorList>
            <person name="He J."/>
        </authorList>
    </citation>
    <scope>NUCLEOTIDE SEQUENCE [LARGE SCALE GENOMIC DNA]</scope>
    <source>
        <strain evidence="2 3">R1</strain>
    </source>
</reference>
<keyword evidence="1" id="KW-1133">Transmembrane helix</keyword>
<dbReference type="EMBL" id="RXOC01000001">
    <property type="protein sequence ID" value="RXF72523.1"/>
    <property type="molecule type" value="Genomic_DNA"/>
</dbReference>
<name>A0A4Q0MGX4_9SPHI</name>
<proteinExistence type="predicted"/>
<evidence type="ECO:0000313" key="3">
    <source>
        <dbReference type="Proteomes" id="UP000290848"/>
    </source>
</evidence>
<evidence type="ECO:0000313" key="2">
    <source>
        <dbReference type="EMBL" id="RXF72523.1"/>
    </source>
</evidence>
<sequence>MNECLNNRKVLTNTANKFTTGVIIQRYNDPEQLKVLNRPKKMNIEQRVEQKTALFSEEALHSLEKTVSNTIKDNFNEELPEYESGAEYSLDYRNKNALSEKITVQKYWRLIFVVVFILSKFFLLLAVYFYIKYKDIQFENQRLQYQIETERLQ</sequence>
<accession>A0A4Q0MGX4</accession>
<dbReference type="AlphaFoldDB" id="A0A4Q0MGX4"/>
<dbReference type="Proteomes" id="UP000290848">
    <property type="component" value="Unassembled WGS sequence"/>
</dbReference>
<feature type="transmembrane region" description="Helical" evidence="1">
    <location>
        <begin position="110"/>
        <end position="131"/>
    </location>
</feature>
<keyword evidence="1" id="KW-0812">Transmembrane</keyword>
<organism evidence="2 3">
    <name type="scientific">Arcticibacter tournemirensis</name>
    <dbReference type="NCBI Taxonomy" id="699437"/>
    <lineage>
        <taxon>Bacteria</taxon>
        <taxon>Pseudomonadati</taxon>
        <taxon>Bacteroidota</taxon>
        <taxon>Sphingobacteriia</taxon>
        <taxon>Sphingobacteriales</taxon>
        <taxon>Sphingobacteriaceae</taxon>
        <taxon>Arcticibacter</taxon>
    </lineage>
</organism>
<keyword evidence="1" id="KW-0472">Membrane</keyword>
<comment type="caution">
    <text evidence="2">The sequence shown here is derived from an EMBL/GenBank/DDBJ whole genome shotgun (WGS) entry which is preliminary data.</text>
</comment>
<protein>
    <submittedName>
        <fullName evidence="2">Uncharacterized protein</fullName>
    </submittedName>
</protein>
<gene>
    <name evidence="2" type="ORF">EKH83_02030</name>
</gene>
<evidence type="ECO:0000256" key="1">
    <source>
        <dbReference type="SAM" id="Phobius"/>
    </source>
</evidence>
<dbReference type="RefSeq" id="WP_161973345.1">
    <property type="nucleotide sequence ID" value="NZ_RXOC01000001.1"/>
</dbReference>